<dbReference type="PANTHER" id="PTHR34997">
    <property type="entry name" value="AM15"/>
    <property type="match status" value="1"/>
</dbReference>
<reference evidence="5" key="1">
    <citation type="journal article" date="2020" name="Stud. Mycol.">
        <title>101 Dothideomycetes genomes: a test case for predicting lifestyles and emergence of pathogens.</title>
        <authorList>
            <person name="Haridas S."/>
            <person name="Albert R."/>
            <person name="Binder M."/>
            <person name="Bloem J."/>
            <person name="Labutti K."/>
            <person name="Salamov A."/>
            <person name="Andreopoulos B."/>
            <person name="Baker S."/>
            <person name="Barry K."/>
            <person name="Bills G."/>
            <person name="Bluhm B."/>
            <person name="Cannon C."/>
            <person name="Castanera R."/>
            <person name="Culley D."/>
            <person name="Daum C."/>
            <person name="Ezra D."/>
            <person name="Gonzalez J."/>
            <person name="Henrissat B."/>
            <person name="Kuo A."/>
            <person name="Liang C."/>
            <person name="Lipzen A."/>
            <person name="Lutzoni F."/>
            <person name="Magnuson J."/>
            <person name="Mondo S."/>
            <person name="Nolan M."/>
            <person name="Ohm R."/>
            <person name="Pangilinan J."/>
            <person name="Park H.-J."/>
            <person name="Ramirez L."/>
            <person name="Alfaro M."/>
            <person name="Sun H."/>
            <person name="Tritt A."/>
            <person name="Yoshinaga Y."/>
            <person name="Zwiers L.-H."/>
            <person name="Turgeon B."/>
            <person name="Goodwin S."/>
            <person name="Spatafora J."/>
            <person name="Crous P."/>
            <person name="Grigoriev I."/>
        </authorList>
    </citation>
    <scope>NUCLEOTIDE SEQUENCE</scope>
    <source>
        <strain evidence="5">ATCC 16933</strain>
    </source>
</reference>
<evidence type="ECO:0000256" key="2">
    <source>
        <dbReference type="ARBA" id="ARBA00023026"/>
    </source>
</evidence>
<feature type="signal peptide" evidence="3">
    <location>
        <begin position="1"/>
        <end position="19"/>
    </location>
</feature>
<feature type="domain" description="LysM" evidence="4">
    <location>
        <begin position="59"/>
        <end position="106"/>
    </location>
</feature>
<evidence type="ECO:0000256" key="1">
    <source>
        <dbReference type="ARBA" id="ARBA00022669"/>
    </source>
</evidence>
<evidence type="ECO:0000313" key="6">
    <source>
        <dbReference type="Proteomes" id="UP000799766"/>
    </source>
</evidence>
<dbReference type="PANTHER" id="PTHR34997:SF1">
    <property type="entry name" value="PEPTIDOGLYCAN-BINDING LYSIN DOMAIN"/>
    <property type="match status" value="1"/>
</dbReference>
<keyword evidence="1" id="KW-0147">Chitin-binding</keyword>
<keyword evidence="6" id="KW-1185">Reference proteome</keyword>
<dbReference type="CDD" id="cd00118">
    <property type="entry name" value="LysM"/>
    <property type="match status" value="1"/>
</dbReference>
<dbReference type="PROSITE" id="PS51782">
    <property type="entry name" value="LYSM"/>
    <property type="match status" value="1"/>
</dbReference>
<protein>
    <recommendedName>
        <fullName evidence="4">LysM domain-containing protein</fullName>
    </recommendedName>
</protein>
<dbReference type="OrthoDB" id="2281372at2759"/>
<dbReference type="SUPFAM" id="SSF54106">
    <property type="entry name" value="LysM domain"/>
    <property type="match status" value="1"/>
</dbReference>
<dbReference type="InterPro" id="IPR018392">
    <property type="entry name" value="LysM"/>
</dbReference>
<dbReference type="GO" id="GO:0008061">
    <property type="term" value="F:chitin binding"/>
    <property type="evidence" value="ECO:0007669"/>
    <property type="project" value="UniProtKB-KW"/>
</dbReference>
<dbReference type="EMBL" id="MU001671">
    <property type="protein sequence ID" value="KAF2461398.1"/>
    <property type="molecule type" value="Genomic_DNA"/>
</dbReference>
<evidence type="ECO:0000256" key="3">
    <source>
        <dbReference type="SAM" id="SignalP"/>
    </source>
</evidence>
<dbReference type="Gene3D" id="3.10.350.10">
    <property type="entry name" value="LysM domain"/>
    <property type="match status" value="1"/>
</dbReference>
<name>A0A6A6PBU8_9PEZI</name>
<sequence>MMQLLHALSAVLFAGVALSLPSGEYPQLDTRQLSSDNCTEYTSVAAGSVCIHIPYDCDATYIVEGGDTCKSIGEKFGNFSLTQFYKWNPDITRSCLALRAFVPVCVSTPWYTLAPPSAVQAPAGAIVPASATPVPVMPGAAPSCAAYLLVGPGVRVDAVVTAAAISLEEFLEWNANVDPEFPTVWSDYFVCVGVEEEEEGEEGGDGEAGAEY</sequence>
<keyword evidence="3" id="KW-0732">Signal</keyword>
<dbReference type="InterPro" id="IPR036779">
    <property type="entry name" value="LysM_dom_sf"/>
</dbReference>
<gene>
    <name evidence="5" type="ORF">BDY21DRAFT_397756</name>
</gene>
<evidence type="ECO:0000259" key="4">
    <source>
        <dbReference type="PROSITE" id="PS51782"/>
    </source>
</evidence>
<feature type="chain" id="PRO_5025540058" description="LysM domain-containing protein" evidence="3">
    <location>
        <begin position="20"/>
        <end position="212"/>
    </location>
</feature>
<keyword evidence="2" id="KW-0843">Virulence</keyword>
<organism evidence="5 6">
    <name type="scientific">Lineolata rhizophorae</name>
    <dbReference type="NCBI Taxonomy" id="578093"/>
    <lineage>
        <taxon>Eukaryota</taxon>
        <taxon>Fungi</taxon>
        <taxon>Dikarya</taxon>
        <taxon>Ascomycota</taxon>
        <taxon>Pezizomycotina</taxon>
        <taxon>Dothideomycetes</taxon>
        <taxon>Dothideomycetes incertae sedis</taxon>
        <taxon>Lineolatales</taxon>
        <taxon>Lineolataceae</taxon>
        <taxon>Lineolata</taxon>
    </lineage>
</organism>
<accession>A0A6A6PBU8</accession>
<dbReference type="InterPro" id="IPR052210">
    <property type="entry name" value="LysM1-like"/>
</dbReference>
<proteinExistence type="predicted"/>
<evidence type="ECO:0000313" key="5">
    <source>
        <dbReference type="EMBL" id="KAF2461398.1"/>
    </source>
</evidence>
<dbReference type="Proteomes" id="UP000799766">
    <property type="component" value="Unassembled WGS sequence"/>
</dbReference>
<dbReference type="AlphaFoldDB" id="A0A6A6PBU8"/>